<evidence type="ECO:0000313" key="1">
    <source>
        <dbReference type="EMBL" id="EED94505.1"/>
    </source>
</evidence>
<reference evidence="1 2" key="2">
    <citation type="journal article" date="2008" name="Nature">
        <title>The Phaeodactylum genome reveals the evolutionary history of diatom genomes.</title>
        <authorList>
            <person name="Bowler C."/>
            <person name="Allen A.E."/>
            <person name="Badger J.H."/>
            <person name="Grimwood J."/>
            <person name="Jabbari K."/>
            <person name="Kuo A."/>
            <person name="Maheswari U."/>
            <person name="Martens C."/>
            <person name="Maumus F."/>
            <person name="Otillar R.P."/>
            <person name="Rayko E."/>
            <person name="Salamov A."/>
            <person name="Vandepoele K."/>
            <person name="Beszteri B."/>
            <person name="Gruber A."/>
            <person name="Heijde M."/>
            <person name="Katinka M."/>
            <person name="Mock T."/>
            <person name="Valentin K."/>
            <person name="Verret F."/>
            <person name="Berges J.A."/>
            <person name="Brownlee C."/>
            <person name="Cadoret J.P."/>
            <person name="Chiovitti A."/>
            <person name="Choi C.J."/>
            <person name="Coesel S."/>
            <person name="De Martino A."/>
            <person name="Detter J.C."/>
            <person name="Durkin C."/>
            <person name="Falciatore A."/>
            <person name="Fournet J."/>
            <person name="Haruta M."/>
            <person name="Huysman M.J."/>
            <person name="Jenkins B.D."/>
            <person name="Jiroutova K."/>
            <person name="Jorgensen R.E."/>
            <person name="Joubert Y."/>
            <person name="Kaplan A."/>
            <person name="Kroger N."/>
            <person name="Kroth P.G."/>
            <person name="La Roche J."/>
            <person name="Lindquist E."/>
            <person name="Lommer M."/>
            <person name="Martin-Jezequel V."/>
            <person name="Lopez P.J."/>
            <person name="Lucas S."/>
            <person name="Mangogna M."/>
            <person name="McGinnis K."/>
            <person name="Medlin L.K."/>
            <person name="Montsant A."/>
            <person name="Oudot-Le Secq M.P."/>
            <person name="Napoli C."/>
            <person name="Obornik M."/>
            <person name="Parker M.S."/>
            <person name="Petit J.L."/>
            <person name="Porcel B.M."/>
            <person name="Poulsen N."/>
            <person name="Robison M."/>
            <person name="Rychlewski L."/>
            <person name="Rynearson T.A."/>
            <person name="Schmutz J."/>
            <person name="Shapiro H."/>
            <person name="Siaut M."/>
            <person name="Stanley M."/>
            <person name="Sussman M.R."/>
            <person name="Taylor A.R."/>
            <person name="Vardi A."/>
            <person name="von Dassow P."/>
            <person name="Vyverman W."/>
            <person name="Willis A."/>
            <person name="Wyrwicz L.S."/>
            <person name="Rokhsar D.S."/>
            <person name="Weissenbach J."/>
            <person name="Armbrust E.V."/>
            <person name="Green B.R."/>
            <person name="Van de Peer Y."/>
            <person name="Grigoriev I.V."/>
        </authorList>
    </citation>
    <scope>NUCLEOTIDE SEQUENCE [LARGE SCALE GENOMIC DNA]</scope>
    <source>
        <strain evidence="1 2">CCMP1335</strain>
    </source>
</reference>
<dbReference type="GO" id="GO:0006508">
    <property type="term" value="P:proteolysis"/>
    <property type="evidence" value="ECO:0007669"/>
    <property type="project" value="InterPro"/>
</dbReference>
<dbReference type="GO" id="GO:0004190">
    <property type="term" value="F:aspartic-type endopeptidase activity"/>
    <property type="evidence" value="ECO:0007669"/>
    <property type="project" value="InterPro"/>
</dbReference>
<sequence>MSILMGTCSAIYADVADAVDAERHSQFIVSNSEDTSIGSTNQPVIVTLPMEPASGGTFCIRCTLIASGNDDTSTTSLLGNLLNVPLETSFQLYRAIIDTGSPYLVLPSSGLETNLLSNDGHSRFSLTHVIQSFGALFPSNNDGGSLGLLTSSEYQPTKEVYGSVTGQINWKLANYMFRDPRLQINTKTAAGLVGVLDDALTNEATGRGVLEPYALLGLIKQNNPQRRDRFPDPRPTFFEQECIIASTFDGRSEFQVKSFCVNGPMKELTLSTGSLIDREDKVMPLVDLRPYGDFVDHYAVLVDSITIDGIEISARSLKEVSGSTVERPIVAVFDTGLTGCLLKSPMWGLVQSIMLKDAKERPTETIQQYRFQSVDVFVKEASRKRQSAKLKSMCKIGSSVDFDPRWFYVDPIELDWFDDEVTSPYVIVLGQTFMRRGALTIDMDERISRFQYDC</sequence>
<proteinExistence type="predicted"/>
<dbReference type="KEGG" id="tps:THAPSDRAFT_3946"/>
<evidence type="ECO:0008006" key="3">
    <source>
        <dbReference type="Google" id="ProtNLM"/>
    </source>
</evidence>
<dbReference type="EMBL" id="CM000640">
    <property type="protein sequence ID" value="EED94505.1"/>
    <property type="molecule type" value="Genomic_DNA"/>
</dbReference>
<dbReference type="GeneID" id="7443800"/>
<reference evidence="1 2" key="1">
    <citation type="journal article" date="2004" name="Science">
        <title>The genome of the diatom Thalassiosira pseudonana: ecology, evolution, and metabolism.</title>
        <authorList>
            <person name="Armbrust E.V."/>
            <person name="Berges J.A."/>
            <person name="Bowler C."/>
            <person name="Green B.R."/>
            <person name="Martinez D."/>
            <person name="Putnam N.H."/>
            <person name="Zhou S."/>
            <person name="Allen A.E."/>
            <person name="Apt K.E."/>
            <person name="Bechner M."/>
            <person name="Brzezinski M.A."/>
            <person name="Chaal B.K."/>
            <person name="Chiovitti A."/>
            <person name="Davis A.K."/>
            <person name="Demarest M.S."/>
            <person name="Detter J.C."/>
            <person name="Glavina T."/>
            <person name="Goodstein D."/>
            <person name="Hadi M.Z."/>
            <person name="Hellsten U."/>
            <person name="Hildebrand M."/>
            <person name="Jenkins B.D."/>
            <person name="Jurka J."/>
            <person name="Kapitonov V.V."/>
            <person name="Kroger N."/>
            <person name="Lau W.W."/>
            <person name="Lane T.W."/>
            <person name="Larimer F.W."/>
            <person name="Lippmeier J.C."/>
            <person name="Lucas S."/>
            <person name="Medina M."/>
            <person name="Montsant A."/>
            <person name="Obornik M."/>
            <person name="Parker M.S."/>
            <person name="Palenik B."/>
            <person name="Pazour G.J."/>
            <person name="Richardson P.M."/>
            <person name="Rynearson T.A."/>
            <person name="Saito M.A."/>
            <person name="Schwartz D.C."/>
            <person name="Thamatrakoln K."/>
            <person name="Valentin K."/>
            <person name="Vardi A."/>
            <person name="Wilkerson F.P."/>
            <person name="Rokhsar D.S."/>
        </authorList>
    </citation>
    <scope>NUCLEOTIDE SEQUENCE [LARGE SCALE GENOMIC DNA]</scope>
    <source>
        <strain evidence="1 2">CCMP1335</strain>
    </source>
</reference>
<dbReference type="OMA" id="DMDERIS"/>
<name>B8BWE9_THAPS</name>
<dbReference type="HOGENOM" id="CLU_603431_0_0_1"/>
<dbReference type="PaxDb" id="35128-Thaps3946"/>
<dbReference type="RefSeq" id="XP_002289069.1">
    <property type="nucleotide sequence ID" value="XM_002289033.1"/>
</dbReference>
<evidence type="ECO:0000313" key="2">
    <source>
        <dbReference type="Proteomes" id="UP000001449"/>
    </source>
</evidence>
<dbReference type="Proteomes" id="UP000001449">
    <property type="component" value="Chromosome 3"/>
</dbReference>
<dbReference type="InterPro" id="IPR001969">
    <property type="entry name" value="Aspartic_peptidase_AS"/>
</dbReference>
<dbReference type="AlphaFoldDB" id="B8BWE9"/>
<dbReference type="eggNOG" id="ENOG502S3QI">
    <property type="taxonomic scope" value="Eukaryota"/>
</dbReference>
<protein>
    <recommendedName>
        <fullName evidence="3">Peptidase A1 domain-containing protein</fullName>
    </recommendedName>
</protein>
<dbReference type="PROSITE" id="PS00141">
    <property type="entry name" value="ASP_PROTEASE"/>
    <property type="match status" value="1"/>
</dbReference>
<keyword evidence="2" id="KW-1185">Reference proteome</keyword>
<dbReference type="InParanoid" id="B8BWE9"/>
<accession>B8BWE9</accession>
<organism evidence="1 2">
    <name type="scientific">Thalassiosira pseudonana</name>
    <name type="common">Marine diatom</name>
    <name type="synonym">Cyclotella nana</name>
    <dbReference type="NCBI Taxonomy" id="35128"/>
    <lineage>
        <taxon>Eukaryota</taxon>
        <taxon>Sar</taxon>
        <taxon>Stramenopiles</taxon>
        <taxon>Ochrophyta</taxon>
        <taxon>Bacillariophyta</taxon>
        <taxon>Coscinodiscophyceae</taxon>
        <taxon>Thalassiosirophycidae</taxon>
        <taxon>Thalassiosirales</taxon>
        <taxon>Thalassiosiraceae</taxon>
        <taxon>Thalassiosira</taxon>
    </lineage>
</organism>
<gene>
    <name evidence="1" type="ORF">THAPSDRAFT_3946</name>
</gene>